<dbReference type="AlphaFoldDB" id="A0A5B7DSW4"/>
<accession>A0A5B7DSW4</accession>
<dbReference type="Proteomes" id="UP000324222">
    <property type="component" value="Unassembled WGS sequence"/>
</dbReference>
<evidence type="ECO:0000256" key="1">
    <source>
        <dbReference type="SAM" id="SignalP"/>
    </source>
</evidence>
<protein>
    <recommendedName>
        <fullName evidence="4">Secreted protein</fullName>
    </recommendedName>
</protein>
<gene>
    <name evidence="2" type="ORF">E2C01_017250</name>
</gene>
<organism evidence="2 3">
    <name type="scientific">Portunus trituberculatus</name>
    <name type="common">Swimming crab</name>
    <name type="synonym">Neptunus trituberculatus</name>
    <dbReference type="NCBI Taxonomy" id="210409"/>
    <lineage>
        <taxon>Eukaryota</taxon>
        <taxon>Metazoa</taxon>
        <taxon>Ecdysozoa</taxon>
        <taxon>Arthropoda</taxon>
        <taxon>Crustacea</taxon>
        <taxon>Multicrustacea</taxon>
        <taxon>Malacostraca</taxon>
        <taxon>Eumalacostraca</taxon>
        <taxon>Eucarida</taxon>
        <taxon>Decapoda</taxon>
        <taxon>Pleocyemata</taxon>
        <taxon>Brachyura</taxon>
        <taxon>Eubrachyura</taxon>
        <taxon>Portunoidea</taxon>
        <taxon>Portunidae</taxon>
        <taxon>Portuninae</taxon>
        <taxon>Portunus</taxon>
    </lineage>
</organism>
<proteinExistence type="predicted"/>
<comment type="caution">
    <text evidence="2">The sequence shown here is derived from an EMBL/GenBank/DDBJ whole genome shotgun (WGS) entry which is preliminary data.</text>
</comment>
<feature type="chain" id="PRO_5022670174" description="Secreted protein" evidence="1">
    <location>
        <begin position="20"/>
        <end position="85"/>
    </location>
</feature>
<evidence type="ECO:0008006" key="4">
    <source>
        <dbReference type="Google" id="ProtNLM"/>
    </source>
</evidence>
<dbReference type="EMBL" id="VSRR010001297">
    <property type="protein sequence ID" value="MPC24174.1"/>
    <property type="molecule type" value="Genomic_DNA"/>
</dbReference>
<keyword evidence="3" id="KW-1185">Reference proteome</keyword>
<feature type="signal peptide" evidence="1">
    <location>
        <begin position="1"/>
        <end position="19"/>
    </location>
</feature>
<name>A0A5B7DSW4_PORTR</name>
<evidence type="ECO:0000313" key="2">
    <source>
        <dbReference type="EMBL" id="MPC24174.1"/>
    </source>
</evidence>
<keyword evidence="1" id="KW-0732">Signal</keyword>
<reference evidence="2 3" key="1">
    <citation type="submission" date="2019-05" db="EMBL/GenBank/DDBJ databases">
        <title>Another draft genome of Portunus trituberculatus and its Hox gene families provides insights of decapod evolution.</title>
        <authorList>
            <person name="Jeong J.-H."/>
            <person name="Song I."/>
            <person name="Kim S."/>
            <person name="Choi T."/>
            <person name="Kim D."/>
            <person name="Ryu S."/>
            <person name="Kim W."/>
        </authorList>
    </citation>
    <scope>NUCLEOTIDE SEQUENCE [LARGE SCALE GENOMIC DNA]</scope>
    <source>
        <tissue evidence="2">Muscle</tissue>
    </source>
</reference>
<evidence type="ECO:0000313" key="3">
    <source>
        <dbReference type="Proteomes" id="UP000324222"/>
    </source>
</evidence>
<sequence>MFVWAGALFVTSALVGAEGEVFGVQRHLILVALEASQPRRDTVSCFGGVQVPRPQDVCRKNILLLPMPEITFAMYIKNCFSFLLS</sequence>